<name>A0A5C5VAE9_9BACT</name>
<dbReference type="RefSeq" id="WP_146431027.1">
    <property type="nucleotide sequence ID" value="NZ_SJPF01000002.1"/>
</dbReference>
<evidence type="ECO:0000313" key="3">
    <source>
        <dbReference type="Proteomes" id="UP000318878"/>
    </source>
</evidence>
<comment type="caution">
    <text evidence="2">The sequence shown here is derived from an EMBL/GenBank/DDBJ whole genome shotgun (WGS) entry which is preliminary data.</text>
</comment>
<feature type="signal peptide" evidence="1">
    <location>
        <begin position="1"/>
        <end position="22"/>
    </location>
</feature>
<organism evidence="2 3">
    <name type="scientific">Blastopirellula retiformator</name>
    <dbReference type="NCBI Taxonomy" id="2527970"/>
    <lineage>
        <taxon>Bacteria</taxon>
        <taxon>Pseudomonadati</taxon>
        <taxon>Planctomycetota</taxon>
        <taxon>Planctomycetia</taxon>
        <taxon>Pirellulales</taxon>
        <taxon>Pirellulaceae</taxon>
        <taxon>Blastopirellula</taxon>
    </lineage>
</organism>
<dbReference type="EMBL" id="SJPF01000002">
    <property type="protein sequence ID" value="TWT34625.1"/>
    <property type="molecule type" value="Genomic_DNA"/>
</dbReference>
<evidence type="ECO:0000256" key="1">
    <source>
        <dbReference type="SAM" id="SignalP"/>
    </source>
</evidence>
<evidence type="ECO:0000313" key="2">
    <source>
        <dbReference type="EMBL" id="TWT34625.1"/>
    </source>
</evidence>
<keyword evidence="1" id="KW-0732">Signal</keyword>
<accession>A0A5C5VAE9</accession>
<proteinExistence type="predicted"/>
<dbReference type="Proteomes" id="UP000318878">
    <property type="component" value="Unassembled WGS sequence"/>
</dbReference>
<dbReference type="OrthoDB" id="9860137at2"/>
<sequence length="135" mass="14601" precursor="true">MNRIVPAIGFAILLGTASLVQAQQPGGQRLVIASEPAAPSLLTCGADCASCGSSGYNCDGPHHPNYLLKYAKHATRFIMRWPKHCFAHPIGPPHGGTGYGYYEPQWRPFQASYVQPIPAETIEMDVEIIQTPIAP</sequence>
<dbReference type="AlphaFoldDB" id="A0A5C5VAE9"/>
<gene>
    <name evidence="2" type="ORF">Enr8_20380</name>
</gene>
<protein>
    <submittedName>
        <fullName evidence="2">Uncharacterized protein</fullName>
    </submittedName>
</protein>
<reference evidence="2 3" key="1">
    <citation type="submission" date="2019-02" db="EMBL/GenBank/DDBJ databases">
        <title>Deep-cultivation of Planctomycetes and their phenomic and genomic characterization uncovers novel biology.</title>
        <authorList>
            <person name="Wiegand S."/>
            <person name="Jogler M."/>
            <person name="Boedeker C."/>
            <person name="Pinto D."/>
            <person name="Vollmers J."/>
            <person name="Rivas-Marin E."/>
            <person name="Kohn T."/>
            <person name="Peeters S.H."/>
            <person name="Heuer A."/>
            <person name="Rast P."/>
            <person name="Oberbeckmann S."/>
            <person name="Bunk B."/>
            <person name="Jeske O."/>
            <person name="Meyerdierks A."/>
            <person name="Storesund J.E."/>
            <person name="Kallscheuer N."/>
            <person name="Luecker S."/>
            <person name="Lage O.M."/>
            <person name="Pohl T."/>
            <person name="Merkel B.J."/>
            <person name="Hornburger P."/>
            <person name="Mueller R.-W."/>
            <person name="Bruemmer F."/>
            <person name="Labrenz M."/>
            <person name="Spormann A.M."/>
            <person name="Op Den Camp H."/>
            <person name="Overmann J."/>
            <person name="Amann R."/>
            <person name="Jetten M.S.M."/>
            <person name="Mascher T."/>
            <person name="Medema M.H."/>
            <person name="Devos D.P."/>
            <person name="Kaster A.-K."/>
            <person name="Ovreas L."/>
            <person name="Rohde M."/>
            <person name="Galperin M.Y."/>
            <person name="Jogler C."/>
        </authorList>
    </citation>
    <scope>NUCLEOTIDE SEQUENCE [LARGE SCALE GENOMIC DNA]</scope>
    <source>
        <strain evidence="2 3">Enr8</strain>
    </source>
</reference>
<keyword evidence="3" id="KW-1185">Reference proteome</keyword>
<feature type="chain" id="PRO_5022999525" evidence="1">
    <location>
        <begin position="23"/>
        <end position="135"/>
    </location>
</feature>